<keyword evidence="5 6" id="KW-0472">Membrane</keyword>
<protein>
    <submittedName>
        <fullName evidence="8">Phosphoglycerol transferase MdoB</fullName>
    </submittedName>
</protein>
<comment type="subcellular location">
    <subcellularLocation>
        <location evidence="1">Cell membrane</location>
        <topology evidence="1">Multi-pass membrane protein</topology>
    </subcellularLocation>
</comment>
<accession>A0A1H9FF56</accession>
<sequence>MWTAISLCLTLAVSDFVDSFARPRRRPFCGGWRALLFRFAALAWIWLVALAISRRPAFAFVATIVTGVILVVISNLKALSLAEPLVFADFAFLGPILRYPRLFYLERRAVLLIVAAIAVTLGLIVLWWHVEPVALGGAMWLIPLAGALALPIVVLLRPGGGWLDRLAAGVAPVPRLDGHLGSLGLVGSLAAYWTRWVDEGRRPQRGPSIPAPVMERGDYDAVLVIQAESFVDLRRLGMAGLDLPAYDSLKERARATGLIEVPCVGAYTLRPEAAAITGLGFDDLGFGGFHPYLRSRRLAPFALPRALHGERWERIFVHPYDPAFFRREIAIPRFRFDRFADISCFSEADREGHYVGDLAVADFLIGAFRKARGEGKCLYAQAVTMEAHDPFGPGRLPGEDDPVRQFVHHLRNADRMLARLAEALDAEARRVLLVHYGDHVPVLPGFADPFPDTRTDFLVVELGREAEATPVLGTISRPEHLNALVRAALVLEAP</sequence>
<dbReference type="STRING" id="1855383.SAMN05216548_104100"/>
<dbReference type="PANTHER" id="PTHR47371:SF3">
    <property type="entry name" value="PHOSPHOGLYCEROL TRANSFERASE I"/>
    <property type="match status" value="1"/>
</dbReference>
<evidence type="ECO:0000256" key="3">
    <source>
        <dbReference type="ARBA" id="ARBA00022692"/>
    </source>
</evidence>
<dbReference type="InterPro" id="IPR017850">
    <property type="entry name" value="Alkaline_phosphatase_core_sf"/>
</dbReference>
<name>A0A1H9FF56_9HYPH</name>
<dbReference type="GO" id="GO:0016740">
    <property type="term" value="F:transferase activity"/>
    <property type="evidence" value="ECO:0007669"/>
    <property type="project" value="UniProtKB-KW"/>
</dbReference>
<keyword evidence="4 6" id="KW-1133">Transmembrane helix</keyword>
<feature type="transmembrane region" description="Helical" evidence="6">
    <location>
        <begin position="109"/>
        <end position="128"/>
    </location>
</feature>
<proteinExistence type="predicted"/>
<dbReference type="SUPFAM" id="SSF53649">
    <property type="entry name" value="Alkaline phosphatase-like"/>
    <property type="match status" value="1"/>
</dbReference>
<keyword evidence="2" id="KW-1003">Cell membrane</keyword>
<organism evidence="8 9">
    <name type="scientific">Faunimonas pinastri</name>
    <dbReference type="NCBI Taxonomy" id="1855383"/>
    <lineage>
        <taxon>Bacteria</taxon>
        <taxon>Pseudomonadati</taxon>
        <taxon>Pseudomonadota</taxon>
        <taxon>Alphaproteobacteria</taxon>
        <taxon>Hyphomicrobiales</taxon>
        <taxon>Afifellaceae</taxon>
        <taxon>Faunimonas</taxon>
    </lineage>
</organism>
<feature type="transmembrane region" description="Helical" evidence="6">
    <location>
        <begin position="57"/>
        <end position="73"/>
    </location>
</feature>
<keyword evidence="3 6" id="KW-0812">Transmembrane</keyword>
<dbReference type="Pfam" id="PF00884">
    <property type="entry name" value="Sulfatase"/>
    <property type="match status" value="1"/>
</dbReference>
<evidence type="ECO:0000256" key="2">
    <source>
        <dbReference type="ARBA" id="ARBA00022475"/>
    </source>
</evidence>
<evidence type="ECO:0000256" key="1">
    <source>
        <dbReference type="ARBA" id="ARBA00004651"/>
    </source>
</evidence>
<reference evidence="8 9" key="1">
    <citation type="submission" date="2016-10" db="EMBL/GenBank/DDBJ databases">
        <authorList>
            <person name="de Groot N.N."/>
        </authorList>
    </citation>
    <scope>NUCLEOTIDE SEQUENCE [LARGE SCALE GENOMIC DNA]</scope>
    <source>
        <strain evidence="8 9">A52C2</strain>
    </source>
</reference>
<gene>
    <name evidence="8" type="ORF">SAMN05216548_104100</name>
</gene>
<dbReference type="AlphaFoldDB" id="A0A1H9FF56"/>
<dbReference type="GO" id="GO:0005886">
    <property type="term" value="C:plasma membrane"/>
    <property type="evidence" value="ECO:0007669"/>
    <property type="project" value="UniProtKB-SubCell"/>
</dbReference>
<dbReference type="InterPro" id="IPR000917">
    <property type="entry name" value="Sulfatase_N"/>
</dbReference>
<dbReference type="EMBL" id="FOFG01000004">
    <property type="protein sequence ID" value="SEQ36581.1"/>
    <property type="molecule type" value="Genomic_DNA"/>
</dbReference>
<dbReference type="InterPro" id="IPR050448">
    <property type="entry name" value="OpgB/LTA_synthase_biosynth"/>
</dbReference>
<keyword evidence="8" id="KW-0808">Transferase</keyword>
<evidence type="ECO:0000256" key="6">
    <source>
        <dbReference type="SAM" id="Phobius"/>
    </source>
</evidence>
<evidence type="ECO:0000259" key="7">
    <source>
        <dbReference type="Pfam" id="PF00884"/>
    </source>
</evidence>
<feature type="transmembrane region" description="Helical" evidence="6">
    <location>
        <begin position="35"/>
        <end position="52"/>
    </location>
</feature>
<evidence type="ECO:0000256" key="5">
    <source>
        <dbReference type="ARBA" id="ARBA00023136"/>
    </source>
</evidence>
<feature type="transmembrane region" description="Helical" evidence="6">
    <location>
        <begin position="134"/>
        <end position="156"/>
    </location>
</feature>
<dbReference type="Gene3D" id="3.40.720.10">
    <property type="entry name" value="Alkaline Phosphatase, subunit A"/>
    <property type="match status" value="1"/>
</dbReference>
<dbReference type="PANTHER" id="PTHR47371">
    <property type="entry name" value="LIPOTEICHOIC ACID SYNTHASE"/>
    <property type="match status" value="1"/>
</dbReference>
<dbReference type="RefSeq" id="WP_177176766.1">
    <property type="nucleotide sequence ID" value="NZ_FOFG01000004.1"/>
</dbReference>
<evidence type="ECO:0000256" key="4">
    <source>
        <dbReference type="ARBA" id="ARBA00022989"/>
    </source>
</evidence>
<keyword evidence="9" id="KW-1185">Reference proteome</keyword>
<evidence type="ECO:0000313" key="8">
    <source>
        <dbReference type="EMBL" id="SEQ36581.1"/>
    </source>
</evidence>
<evidence type="ECO:0000313" key="9">
    <source>
        <dbReference type="Proteomes" id="UP000199647"/>
    </source>
</evidence>
<dbReference type="Proteomes" id="UP000199647">
    <property type="component" value="Unassembled WGS sequence"/>
</dbReference>
<feature type="domain" description="Sulfatase N-terminal" evidence="7">
    <location>
        <begin position="222"/>
        <end position="459"/>
    </location>
</feature>